<dbReference type="EMBL" id="JAANBB010000545">
    <property type="protein sequence ID" value="KAF7539851.1"/>
    <property type="molecule type" value="Genomic_DNA"/>
</dbReference>
<gene>
    <name evidence="2" type="ORF">G7Z17_g12331</name>
</gene>
<keyword evidence="3" id="KW-1185">Reference proteome</keyword>
<name>A0A9P5GZA1_9HYPO</name>
<feature type="region of interest" description="Disordered" evidence="1">
    <location>
        <begin position="311"/>
        <end position="341"/>
    </location>
</feature>
<feature type="compositionally biased region" description="Polar residues" evidence="1">
    <location>
        <begin position="227"/>
        <end position="241"/>
    </location>
</feature>
<feature type="compositionally biased region" description="Polar residues" evidence="1">
    <location>
        <begin position="324"/>
        <end position="341"/>
    </location>
</feature>
<feature type="compositionally biased region" description="Low complexity" evidence="1">
    <location>
        <begin position="389"/>
        <end position="402"/>
    </location>
</feature>
<dbReference type="OrthoDB" id="5204927at2759"/>
<protein>
    <submittedName>
        <fullName evidence="2">Uncharacterized protein</fullName>
    </submittedName>
</protein>
<evidence type="ECO:0000313" key="3">
    <source>
        <dbReference type="Proteomes" id="UP000722485"/>
    </source>
</evidence>
<feature type="compositionally biased region" description="Polar residues" evidence="1">
    <location>
        <begin position="65"/>
        <end position="74"/>
    </location>
</feature>
<dbReference type="AlphaFoldDB" id="A0A9P5GZA1"/>
<accession>A0A9P5GZA1</accession>
<evidence type="ECO:0000313" key="2">
    <source>
        <dbReference type="EMBL" id="KAF7539851.1"/>
    </source>
</evidence>
<comment type="caution">
    <text evidence="2">The sequence shown here is derived from an EMBL/GenBank/DDBJ whole genome shotgun (WGS) entry which is preliminary data.</text>
</comment>
<sequence length="413" mass="44601">MAAIMVLQAGEKDQKAVSQVKTNTSNKSTKSSKNRPNSLTLSPFDPSELSHKLSAVAIEKGDDSAGSTLSGSQDSLKDDQFKLDTPSPTTAVAKQSPTKSSSKSSKSPQVGSTSRRSSLFGHFSIKGSNYDPKKDDDSTMNPTPYRHVPRTAATQFAKTTTIEPLTDKAVVTKHAKSPGSTSGSMSLQDYNKQYRRTQSMSHGRPYDRNVAPHTVLESTAEVDEDSGQPNNKLLQQTQGTQCFDPAQEMARRMSTGNMRVRPDAQRGVLDVPPPGAGRKDSTNLSVYRAGSVSSIGSNLSPWFHSSAPVSPFNQATHDSRRGSETSGVSVHSRRGSANSQRAAVVDMYHVDWSQGDKSGRRRDSRWSIMRGRIGSVSKQTKERKGESGSVSEESTNSAASTSPKTGILGRFKR</sequence>
<proteinExistence type="predicted"/>
<feature type="compositionally biased region" description="Polar residues" evidence="1">
    <location>
        <begin position="152"/>
        <end position="163"/>
    </location>
</feature>
<dbReference type="Proteomes" id="UP000722485">
    <property type="component" value="Unassembled WGS sequence"/>
</dbReference>
<feature type="region of interest" description="Disordered" evidence="1">
    <location>
        <begin position="1"/>
        <end position="242"/>
    </location>
</feature>
<evidence type="ECO:0000256" key="1">
    <source>
        <dbReference type="SAM" id="MobiDB-lite"/>
    </source>
</evidence>
<feature type="compositionally biased region" description="Low complexity" evidence="1">
    <location>
        <begin position="21"/>
        <end position="31"/>
    </location>
</feature>
<feature type="compositionally biased region" description="Polar residues" evidence="1">
    <location>
        <begin position="178"/>
        <end position="201"/>
    </location>
</feature>
<feature type="region of interest" description="Disordered" evidence="1">
    <location>
        <begin position="354"/>
        <end position="413"/>
    </location>
</feature>
<feature type="compositionally biased region" description="Low complexity" evidence="1">
    <location>
        <begin position="94"/>
        <end position="114"/>
    </location>
</feature>
<organism evidence="2 3">
    <name type="scientific">Cylindrodendrum hubeiense</name>
    <dbReference type="NCBI Taxonomy" id="595255"/>
    <lineage>
        <taxon>Eukaryota</taxon>
        <taxon>Fungi</taxon>
        <taxon>Dikarya</taxon>
        <taxon>Ascomycota</taxon>
        <taxon>Pezizomycotina</taxon>
        <taxon>Sordariomycetes</taxon>
        <taxon>Hypocreomycetidae</taxon>
        <taxon>Hypocreales</taxon>
        <taxon>Nectriaceae</taxon>
        <taxon>Cylindrodendrum</taxon>
    </lineage>
</organism>
<reference evidence="2" key="1">
    <citation type="submission" date="2020-03" db="EMBL/GenBank/DDBJ databases">
        <title>Draft Genome Sequence of Cylindrodendrum hubeiense.</title>
        <authorList>
            <person name="Buettner E."/>
            <person name="Kellner H."/>
        </authorList>
    </citation>
    <scope>NUCLEOTIDE SEQUENCE</scope>
    <source>
        <strain evidence="2">IHI 201604</strain>
    </source>
</reference>
<feature type="region of interest" description="Disordered" evidence="1">
    <location>
        <begin position="264"/>
        <end position="283"/>
    </location>
</feature>